<dbReference type="GO" id="GO:0006289">
    <property type="term" value="P:nucleotide-excision repair"/>
    <property type="evidence" value="ECO:0007669"/>
    <property type="project" value="InterPro"/>
</dbReference>
<gene>
    <name evidence="10" type="ORF">RS030_7970</name>
</gene>
<organism evidence="10 11">
    <name type="scientific">Cryptosporidium xiaoi</name>
    <dbReference type="NCBI Taxonomy" id="659607"/>
    <lineage>
        <taxon>Eukaryota</taxon>
        <taxon>Sar</taxon>
        <taxon>Alveolata</taxon>
        <taxon>Apicomplexa</taxon>
        <taxon>Conoidasida</taxon>
        <taxon>Coccidia</taxon>
        <taxon>Eucoccidiorida</taxon>
        <taxon>Eimeriorina</taxon>
        <taxon>Cryptosporidiidae</taxon>
        <taxon>Cryptosporidium</taxon>
    </lineage>
</organism>
<evidence type="ECO:0000256" key="2">
    <source>
        <dbReference type="ARBA" id="ARBA00009525"/>
    </source>
</evidence>
<evidence type="ECO:0000256" key="5">
    <source>
        <dbReference type="ARBA" id="ARBA00023242"/>
    </source>
</evidence>
<name>A0AAV9XU61_9CRYT</name>
<dbReference type="SMART" id="SM01030">
    <property type="entry name" value="BHD_1"/>
    <property type="match status" value="1"/>
</dbReference>
<dbReference type="InterPro" id="IPR004583">
    <property type="entry name" value="DNA_repair_Rad4"/>
</dbReference>
<evidence type="ECO:0000259" key="7">
    <source>
        <dbReference type="SMART" id="SM01030"/>
    </source>
</evidence>
<dbReference type="SUPFAM" id="SSF54001">
    <property type="entry name" value="Cysteine proteinases"/>
    <property type="match status" value="1"/>
</dbReference>
<dbReference type="PANTHER" id="PTHR12135">
    <property type="entry name" value="DNA REPAIR PROTEIN XP-C / RAD4"/>
    <property type="match status" value="1"/>
</dbReference>
<feature type="region of interest" description="Disordered" evidence="6">
    <location>
        <begin position="301"/>
        <end position="321"/>
    </location>
</feature>
<evidence type="ECO:0000259" key="8">
    <source>
        <dbReference type="SMART" id="SM01031"/>
    </source>
</evidence>
<dbReference type="InterPro" id="IPR036985">
    <property type="entry name" value="Transglutaminase-like_sf"/>
</dbReference>
<comment type="subcellular location">
    <subcellularLocation>
        <location evidence="1">Nucleus</location>
    </subcellularLocation>
</comment>
<sequence>MQNIINISRHVYALSWLVHLRLLNKIVDNLYVQSHILSVYVCYYCFNQKNKSLKEIYTWFRKYFKTYYLPNDYWLYKFDLSNKACLDKSSIHHVNLNELHNSLSRVNNYENNSEKSILKNNGNLKDLETKLNEINGLVSTYKLSNKTFFFALITKRILSSIVTGSCGSEIGNIIFASLLRSLGFYCRLTLLIPPILKFKNKTKLDDNNRRPELWVEVFDPSFNKWISIDIHRGGWNFTGCKGNRIQSQSTEEIKTNKKSNRKGDDIFSKLFLNIGNDCGSNYDSDTSDISEKGSIIPIIPSKKSRLQEESPRAPNYEESKGIELDEQRESLIFEFSNTKKLESLNLKKFKERIDISKTSIKYKIHDNIGWWIVSVNKGGYLKETTSRYTSDWSQNIQSQMKNSNKIIIDNLISNLNRINQNYDSRMLQLEILDDFELDSLKNSNICIPKSKSAFKNHHKYAIISCLGSFEIIHPKEPIIGYFQGEPIYPRENVQILKTRLQWERNQREIKPNQKPIKIMFKKNTNNTDIGNSKRQEYFAEYQTQIKPILELNYNDMIPTDKYGCINVSVKGSIPDSCIHIKELTNIGDVDDSRSRYYHSWRIESLLSIIKNKKVDYAKAQVGYDRYNNKPKYDGFIIKKTDMELIENLKNRQELANIAKIAGFIWNDIFQNLKNILNDYSAGFNSKKSHVNESNLELERALQERCDLNSSIYKNIKKISEKLFYDSLEAINNKGNSETFIDN</sequence>
<dbReference type="InterPro" id="IPR018325">
    <property type="entry name" value="Rad4/PNGase_transGLS-fold"/>
</dbReference>
<feature type="domain" description="Rad4 beta-hairpin" evidence="7">
    <location>
        <begin position="443"/>
        <end position="494"/>
    </location>
</feature>
<feature type="domain" description="Rad4 beta-hairpin" evidence="8">
    <location>
        <begin position="496"/>
        <end position="547"/>
    </location>
</feature>
<evidence type="ECO:0000313" key="11">
    <source>
        <dbReference type="Proteomes" id="UP001311799"/>
    </source>
</evidence>
<dbReference type="GO" id="GO:0000111">
    <property type="term" value="C:nucleotide-excision repair factor 2 complex"/>
    <property type="evidence" value="ECO:0007669"/>
    <property type="project" value="TreeGrafter"/>
</dbReference>
<dbReference type="InterPro" id="IPR018328">
    <property type="entry name" value="Rad4_beta-hairpin_dom3"/>
</dbReference>
<dbReference type="GO" id="GO:0005737">
    <property type="term" value="C:cytoplasm"/>
    <property type="evidence" value="ECO:0007669"/>
    <property type="project" value="TreeGrafter"/>
</dbReference>
<dbReference type="Gene3D" id="3.90.260.10">
    <property type="entry name" value="Transglutaminase-like"/>
    <property type="match status" value="1"/>
</dbReference>
<dbReference type="Gene3D" id="3.30.70.2460">
    <property type="entry name" value="Rad4, beta-hairpin domain BHD3"/>
    <property type="match status" value="1"/>
</dbReference>
<dbReference type="GO" id="GO:0071942">
    <property type="term" value="C:XPC complex"/>
    <property type="evidence" value="ECO:0007669"/>
    <property type="project" value="TreeGrafter"/>
</dbReference>
<dbReference type="InterPro" id="IPR042488">
    <property type="entry name" value="Rad4_BHD3_sf"/>
</dbReference>
<dbReference type="AlphaFoldDB" id="A0AAV9XU61"/>
<evidence type="ECO:0000256" key="4">
    <source>
        <dbReference type="ARBA" id="ARBA00023204"/>
    </source>
</evidence>
<evidence type="ECO:0000313" key="10">
    <source>
        <dbReference type="EMBL" id="KAK6588044.1"/>
    </source>
</evidence>
<dbReference type="Pfam" id="PF10405">
    <property type="entry name" value="BHD_3"/>
    <property type="match status" value="1"/>
</dbReference>
<keyword evidence="4" id="KW-0234">DNA repair</keyword>
<dbReference type="EMBL" id="JAWDEY010000035">
    <property type="protein sequence ID" value="KAK6588044.1"/>
    <property type="molecule type" value="Genomic_DNA"/>
</dbReference>
<keyword evidence="3" id="KW-0227">DNA damage</keyword>
<accession>A0AAV9XU61</accession>
<dbReference type="SMART" id="SM01031">
    <property type="entry name" value="BHD_2"/>
    <property type="match status" value="1"/>
</dbReference>
<feature type="domain" description="Rad4 beta-hairpin" evidence="9">
    <location>
        <begin position="557"/>
        <end position="649"/>
    </location>
</feature>
<dbReference type="InterPro" id="IPR038765">
    <property type="entry name" value="Papain-like_cys_pep_sf"/>
</dbReference>
<dbReference type="GO" id="GO:0006298">
    <property type="term" value="P:mismatch repair"/>
    <property type="evidence" value="ECO:0007669"/>
    <property type="project" value="TreeGrafter"/>
</dbReference>
<feature type="compositionally biased region" description="Basic and acidic residues" evidence="6">
    <location>
        <begin position="305"/>
        <end position="321"/>
    </location>
</feature>
<comment type="similarity">
    <text evidence="2">Belongs to the XPC family.</text>
</comment>
<dbReference type="Pfam" id="PF10403">
    <property type="entry name" value="BHD_1"/>
    <property type="match status" value="1"/>
</dbReference>
<dbReference type="GO" id="GO:0003697">
    <property type="term" value="F:single-stranded DNA binding"/>
    <property type="evidence" value="ECO:0007669"/>
    <property type="project" value="TreeGrafter"/>
</dbReference>
<keyword evidence="5" id="KW-0539">Nucleus</keyword>
<dbReference type="Gene3D" id="2.20.20.110">
    <property type="entry name" value="Rad4, beta-hairpin domain BHD1"/>
    <property type="match status" value="1"/>
</dbReference>
<dbReference type="Pfam" id="PF03835">
    <property type="entry name" value="Rad4"/>
    <property type="match status" value="1"/>
</dbReference>
<proteinExistence type="inferred from homology"/>
<dbReference type="SMART" id="SM01032">
    <property type="entry name" value="BHD_3"/>
    <property type="match status" value="1"/>
</dbReference>
<evidence type="ECO:0000256" key="6">
    <source>
        <dbReference type="SAM" id="MobiDB-lite"/>
    </source>
</evidence>
<evidence type="ECO:0000256" key="3">
    <source>
        <dbReference type="ARBA" id="ARBA00022763"/>
    </source>
</evidence>
<reference evidence="10 11" key="1">
    <citation type="submission" date="2023-10" db="EMBL/GenBank/DDBJ databases">
        <title>Comparative genomics analysis reveals potential genetic determinants of host preference in Cryptosporidium xiaoi.</title>
        <authorList>
            <person name="Xiao L."/>
            <person name="Li J."/>
        </authorList>
    </citation>
    <scope>NUCLEOTIDE SEQUENCE [LARGE SCALE GENOMIC DNA]</scope>
    <source>
        <strain evidence="10 11">52996</strain>
    </source>
</reference>
<dbReference type="InterPro" id="IPR018327">
    <property type="entry name" value="BHD_2"/>
</dbReference>
<dbReference type="PANTHER" id="PTHR12135:SF0">
    <property type="entry name" value="DNA REPAIR PROTEIN COMPLEMENTING XP-C CELLS"/>
    <property type="match status" value="1"/>
</dbReference>
<comment type="caution">
    <text evidence="10">The sequence shown here is derived from an EMBL/GenBank/DDBJ whole genome shotgun (WGS) entry which is preliminary data.</text>
</comment>
<evidence type="ECO:0000259" key="9">
    <source>
        <dbReference type="SMART" id="SM01032"/>
    </source>
</evidence>
<evidence type="ECO:0000256" key="1">
    <source>
        <dbReference type="ARBA" id="ARBA00004123"/>
    </source>
</evidence>
<dbReference type="Proteomes" id="UP001311799">
    <property type="component" value="Unassembled WGS sequence"/>
</dbReference>
<dbReference type="InterPro" id="IPR018326">
    <property type="entry name" value="Rad4_beta-hairpin_dom1"/>
</dbReference>
<keyword evidence="11" id="KW-1185">Reference proteome</keyword>
<dbReference type="GO" id="GO:0003684">
    <property type="term" value="F:damaged DNA binding"/>
    <property type="evidence" value="ECO:0007669"/>
    <property type="project" value="InterPro"/>
</dbReference>
<protein>
    <submittedName>
        <fullName evidence="10">DNA repair Rad4p</fullName>
    </submittedName>
</protein>